<evidence type="ECO:0000313" key="1">
    <source>
        <dbReference type="EMBL" id="KAL0010526.1"/>
    </source>
</evidence>
<protein>
    <submittedName>
        <fullName evidence="1">Uncharacterized protein</fullName>
    </submittedName>
</protein>
<sequence>MVFEKERKDKGMKVVVQEAALETHAANDPEGLEQHFALEYEVEVLRRQIHALTEQDTQQCNDDSVSLAISVAWAMWTRRNQKRNGKIFMTNSLLVLWVRQFISDFRAVNVKSPLESSKYSQA</sequence>
<organism evidence="1 2">
    <name type="scientific">Lithocarpus litseifolius</name>
    <dbReference type="NCBI Taxonomy" id="425828"/>
    <lineage>
        <taxon>Eukaryota</taxon>
        <taxon>Viridiplantae</taxon>
        <taxon>Streptophyta</taxon>
        <taxon>Embryophyta</taxon>
        <taxon>Tracheophyta</taxon>
        <taxon>Spermatophyta</taxon>
        <taxon>Magnoliopsida</taxon>
        <taxon>eudicotyledons</taxon>
        <taxon>Gunneridae</taxon>
        <taxon>Pentapetalae</taxon>
        <taxon>rosids</taxon>
        <taxon>fabids</taxon>
        <taxon>Fagales</taxon>
        <taxon>Fagaceae</taxon>
        <taxon>Lithocarpus</taxon>
    </lineage>
</organism>
<comment type="caution">
    <text evidence="1">The sequence shown here is derived from an EMBL/GenBank/DDBJ whole genome shotgun (WGS) entry which is preliminary data.</text>
</comment>
<dbReference type="Proteomes" id="UP001459277">
    <property type="component" value="Unassembled WGS sequence"/>
</dbReference>
<gene>
    <name evidence="1" type="ORF">SO802_005634</name>
</gene>
<dbReference type="EMBL" id="JAZDWU010000002">
    <property type="protein sequence ID" value="KAL0010526.1"/>
    <property type="molecule type" value="Genomic_DNA"/>
</dbReference>
<evidence type="ECO:0000313" key="2">
    <source>
        <dbReference type="Proteomes" id="UP001459277"/>
    </source>
</evidence>
<accession>A0AAW2DJD7</accession>
<keyword evidence="2" id="KW-1185">Reference proteome</keyword>
<name>A0AAW2DJD7_9ROSI</name>
<proteinExistence type="predicted"/>
<dbReference type="AlphaFoldDB" id="A0AAW2DJD7"/>
<reference evidence="1 2" key="1">
    <citation type="submission" date="2024-01" db="EMBL/GenBank/DDBJ databases">
        <title>A telomere-to-telomere, gap-free genome of sweet tea (Lithocarpus litseifolius).</title>
        <authorList>
            <person name="Zhou J."/>
        </authorList>
    </citation>
    <scope>NUCLEOTIDE SEQUENCE [LARGE SCALE GENOMIC DNA]</scope>
    <source>
        <strain evidence="1">Zhou-2022a</strain>
        <tissue evidence="1">Leaf</tissue>
    </source>
</reference>